<evidence type="ECO:0000256" key="2">
    <source>
        <dbReference type="ARBA" id="ARBA00022898"/>
    </source>
</evidence>
<dbReference type="PRINTS" id="PR00992">
    <property type="entry name" value="ALARACEMASE"/>
</dbReference>
<dbReference type="EMBL" id="JAIPME010000002">
    <property type="protein sequence ID" value="MBZ2387447.1"/>
    <property type="molecule type" value="Genomic_DNA"/>
</dbReference>
<feature type="binding site" evidence="4">
    <location>
        <position position="303"/>
    </location>
    <ligand>
        <name>substrate</name>
    </ligand>
</feature>
<dbReference type="Gene3D" id="3.20.20.10">
    <property type="entry name" value="Alanine racemase"/>
    <property type="match status" value="1"/>
</dbReference>
<feature type="active site" description="Proton acceptor; specific for L-alanine" evidence="4">
    <location>
        <position position="255"/>
    </location>
</feature>
<dbReference type="SUPFAM" id="SSF50621">
    <property type="entry name" value="Alanine racemase C-terminal domain-like"/>
    <property type="match status" value="1"/>
</dbReference>
<dbReference type="RefSeq" id="WP_223420385.1">
    <property type="nucleotide sequence ID" value="NZ_JAIPME010000002.1"/>
</dbReference>
<evidence type="ECO:0000313" key="6">
    <source>
        <dbReference type="EMBL" id="MBZ2387447.1"/>
    </source>
</evidence>
<dbReference type="InterPro" id="IPR011079">
    <property type="entry name" value="Ala_racemase_C"/>
</dbReference>
<dbReference type="InterPro" id="IPR001608">
    <property type="entry name" value="Ala_racemase_N"/>
</dbReference>
<keyword evidence="2 4" id="KW-0663">Pyridoxal phosphate</keyword>
<reference evidence="6 7" key="1">
    <citation type="submission" date="2021-08" db="EMBL/GenBank/DDBJ databases">
        <title>FDA dAtabase for Regulatory Grade micrObial Sequences (FDA-ARGOS): Supporting development and validation of Infectious Disease Dx tests.</title>
        <authorList>
            <person name="Sproer C."/>
            <person name="Gronow S."/>
            <person name="Severitt S."/>
            <person name="Schroder I."/>
            <person name="Tallon L."/>
            <person name="Sadzewicz L."/>
            <person name="Zhao X."/>
            <person name="Boylan J."/>
            <person name="Ott S."/>
            <person name="Bowen H."/>
            <person name="Vavikolanu K."/>
            <person name="Hazen T."/>
            <person name="Aluvathingal J."/>
            <person name="Nadendla S."/>
            <person name="Lowell S."/>
            <person name="Myers T."/>
            <person name="Yan Y."/>
            <person name="Sichtig H."/>
        </authorList>
    </citation>
    <scope>NUCLEOTIDE SEQUENCE [LARGE SCALE GENOMIC DNA]</scope>
    <source>
        <strain evidence="6 7">FDAARGOS_1460</strain>
    </source>
</reference>
<dbReference type="PANTHER" id="PTHR30511">
    <property type="entry name" value="ALANINE RACEMASE"/>
    <property type="match status" value="1"/>
</dbReference>
<dbReference type="Proteomes" id="UP000734271">
    <property type="component" value="Unassembled WGS sequence"/>
</dbReference>
<dbReference type="HAMAP" id="MF_01201">
    <property type="entry name" value="Ala_racemase"/>
    <property type="match status" value="1"/>
</dbReference>
<keyword evidence="7" id="KW-1185">Reference proteome</keyword>
<proteinExistence type="inferred from homology"/>
<dbReference type="NCBIfam" id="TIGR00492">
    <property type="entry name" value="alr"/>
    <property type="match status" value="1"/>
</dbReference>
<feature type="modified residue" description="N6-(pyridoxal phosphate)lysine" evidence="4">
    <location>
        <position position="34"/>
    </location>
</feature>
<dbReference type="InterPro" id="IPR000821">
    <property type="entry name" value="Ala_racemase"/>
</dbReference>
<sequence>MQETYLEINIDKIRNNILKIKKISENSKFCAVVKANAYGLGSDVICREIEDIVDYFAVARLSEALLLRRAGIIKPILILGYVGLDDIEKCSRNDIDISIYDFGLAQEINKLGYKIRGHVVLDTGHGRIGFREDEISQIKKLKDLKNIDIISAFSHFATADEEDNSFTIKQEEIFDRIIDQVKDDFAFEFVHLANSAATIRQKIFKGMNRVGISLYGLYPSIVVKDNTEIELEKIFKLYTYVHFVKEIEAGTPISYGRTFVSDKPMKVASVAIGYADGYNRLFSNKGQVYIKGKACKVLGRVCMDQMMVDVSGLDVKIGEKVEIYRDIDRDADLIGTISYELMTNISMRVKRIYIKNGEVIEARDYLGELNES</sequence>
<keyword evidence="3 4" id="KW-0413">Isomerase</keyword>
<comment type="catalytic activity">
    <reaction evidence="4">
        <text>L-alanine = D-alanine</text>
        <dbReference type="Rhea" id="RHEA:20249"/>
        <dbReference type="ChEBI" id="CHEBI:57416"/>
        <dbReference type="ChEBI" id="CHEBI:57972"/>
        <dbReference type="EC" id="5.1.1.1"/>
    </reaction>
</comment>
<dbReference type="InterPro" id="IPR029066">
    <property type="entry name" value="PLP-binding_barrel"/>
</dbReference>
<evidence type="ECO:0000256" key="1">
    <source>
        <dbReference type="ARBA" id="ARBA00001933"/>
    </source>
</evidence>
<dbReference type="PROSITE" id="PS00395">
    <property type="entry name" value="ALANINE_RACEMASE"/>
    <property type="match status" value="1"/>
</dbReference>
<name>A0ABS7T0Y4_9FIRM</name>
<dbReference type="CDD" id="cd00430">
    <property type="entry name" value="PLPDE_III_AR"/>
    <property type="match status" value="1"/>
</dbReference>
<dbReference type="SMART" id="SM01005">
    <property type="entry name" value="Ala_racemase_C"/>
    <property type="match status" value="1"/>
</dbReference>
<comment type="caution">
    <text evidence="6">The sequence shown here is derived from an EMBL/GenBank/DDBJ whole genome shotgun (WGS) entry which is preliminary data.</text>
</comment>
<protein>
    <recommendedName>
        <fullName evidence="4">Alanine racemase</fullName>
        <ecNumber evidence="4">5.1.1.1</ecNumber>
    </recommendedName>
</protein>
<dbReference type="PANTHER" id="PTHR30511:SF0">
    <property type="entry name" value="ALANINE RACEMASE, CATABOLIC-RELATED"/>
    <property type="match status" value="1"/>
</dbReference>
<evidence type="ECO:0000313" key="7">
    <source>
        <dbReference type="Proteomes" id="UP000734271"/>
    </source>
</evidence>
<comment type="similarity">
    <text evidence="4">Belongs to the alanine racemase family.</text>
</comment>
<evidence type="ECO:0000259" key="5">
    <source>
        <dbReference type="SMART" id="SM01005"/>
    </source>
</evidence>
<evidence type="ECO:0000256" key="4">
    <source>
        <dbReference type="HAMAP-Rule" id="MF_01201"/>
    </source>
</evidence>
<comment type="function">
    <text evidence="4">Catalyzes the interconversion of L-alanine and D-alanine. May also act on other amino acids.</text>
</comment>
<accession>A0ABS7T0Y4</accession>
<dbReference type="Pfam" id="PF01168">
    <property type="entry name" value="Ala_racemase_N"/>
    <property type="match status" value="1"/>
</dbReference>
<feature type="binding site" evidence="4">
    <location>
        <position position="127"/>
    </location>
    <ligand>
        <name>substrate</name>
    </ligand>
</feature>
<dbReference type="InterPro" id="IPR009006">
    <property type="entry name" value="Ala_racemase/Decarboxylase_C"/>
</dbReference>
<dbReference type="SUPFAM" id="SSF51419">
    <property type="entry name" value="PLP-binding barrel"/>
    <property type="match status" value="1"/>
</dbReference>
<feature type="domain" description="Alanine racemase C-terminal" evidence="5">
    <location>
        <begin position="234"/>
        <end position="354"/>
    </location>
</feature>
<dbReference type="Gene3D" id="2.40.37.10">
    <property type="entry name" value="Lyase, Ornithine Decarboxylase, Chain A, domain 1"/>
    <property type="match status" value="1"/>
</dbReference>
<comment type="cofactor">
    <cofactor evidence="1 4">
        <name>pyridoxal 5'-phosphate</name>
        <dbReference type="ChEBI" id="CHEBI:597326"/>
    </cofactor>
</comment>
<comment type="pathway">
    <text evidence="4">Amino-acid biosynthesis; D-alanine biosynthesis; D-alanine from L-alanine: step 1/1.</text>
</comment>
<organism evidence="6 7">
    <name type="scientific">Anaerococcus murdochii</name>
    <dbReference type="NCBI Taxonomy" id="411577"/>
    <lineage>
        <taxon>Bacteria</taxon>
        <taxon>Bacillati</taxon>
        <taxon>Bacillota</taxon>
        <taxon>Tissierellia</taxon>
        <taxon>Tissierellales</taxon>
        <taxon>Peptoniphilaceae</taxon>
        <taxon>Anaerococcus</taxon>
    </lineage>
</organism>
<dbReference type="GO" id="GO:0008784">
    <property type="term" value="F:alanine racemase activity"/>
    <property type="evidence" value="ECO:0007669"/>
    <property type="project" value="UniProtKB-EC"/>
</dbReference>
<dbReference type="EC" id="5.1.1.1" evidence="4"/>
<dbReference type="Pfam" id="PF00842">
    <property type="entry name" value="Ala_racemase_C"/>
    <property type="match status" value="1"/>
</dbReference>
<dbReference type="InterPro" id="IPR020622">
    <property type="entry name" value="Ala_racemase_pyridoxalP-BS"/>
</dbReference>
<feature type="active site" description="Proton acceptor; specific for D-alanine" evidence="4">
    <location>
        <position position="34"/>
    </location>
</feature>
<gene>
    <name evidence="6" type="primary">alr</name>
    <name evidence="6" type="ORF">K8P03_09140</name>
</gene>
<evidence type="ECO:0000256" key="3">
    <source>
        <dbReference type="ARBA" id="ARBA00023235"/>
    </source>
</evidence>